<feature type="domain" description="NodB homology" evidence="3">
    <location>
        <begin position="27"/>
        <end position="204"/>
    </location>
</feature>
<dbReference type="KEGG" id="ark:D6B99_15975"/>
<dbReference type="InterPro" id="IPR002509">
    <property type="entry name" value="NODB_dom"/>
</dbReference>
<proteinExistence type="predicted"/>
<gene>
    <name evidence="4" type="ORF">D6B99_15975</name>
</gene>
<evidence type="ECO:0000313" key="5">
    <source>
        <dbReference type="Proteomes" id="UP000266118"/>
    </source>
</evidence>
<dbReference type="PROSITE" id="PS51677">
    <property type="entry name" value="NODB"/>
    <property type="match status" value="1"/>
</dbReference>
<dbReference type="PANTHER" id="PTHR10587:SF133">
    <property type="entry name" value="CHITIN DEACETYLASE 1-RELATED"/>
    <property type="match status" value="1"/>
</dbReference>
<dbReference type="EMBL" id="CP032489">
    <property type="protein sequence ID" value="AYD48977.1"/>
    <property type="molecule type" value="Genomic_DNA"/>
</dbReference>
<keyword evidence="5" id="KW-1185">Reference proteome</keyword>
<dbReference type="InterPro" id="IPR011330">
    <property type="entry name" value="Glyco_hydro/deAcase_b/a-brl"/>
</dbReference>
<sequence length="206" mass="24204">MYLVKSNILLRKLYPHRIWKKDTMGGKILYISFDDGPHETATVFALETLKRFNAKATFFCIGNNVEKHSDIYQNIIDEGHSVGNHTFNHVNGWKVDVTKYLEEIDTTYKLVKSNLFRPPYGRMTRQQENLFFQKYPEKEILMWDVLSGDFDINISGEKCLRNILGYAETGSVIVFHDSYKAWERMQYALPKTLEYFSEKGFRFDAL</sequence>
<dbReference type="PANTHER" id="PTHR10587">
    <property type="entry name" value="GLYCOSYL TRANSFERASE-RELATED"/>
    <property type="match status" value="1"/>
</dbReference>
<keyword evidence="1" id="KW-0479">Metal-binding</keyword>
<protein>
    <submittedName>
        <fullName evidence="4">Polysaccharide deacetylase family protein</fullName>
    </submittedName>
</protein>
<evidence type="ECO:0000256" key="1">
    <source>
        <dbReference type="ARBA" id="ARBA00022723"/>
    </source>
</evidence>
<evidence type="ECO:0000256" key="2">
    <source>
        <dbReference type="ARBA" id="ARBA00022801"/>
    </source>
</evidence>
<dbReference type="SUPFAM" id="SSF88713">
    <property type="entry name" value="Glycoside hydrolase/deacetylase"/>
    <property type="match status" value="1"/>
</dbReference>
<dbReference type="Pfam" id="PF01522">
    <property type="entry name" value="Polysacc_deac_1"/>
    <property type="match status" value="1"/>
</dbReference>
<organism evidence="4 5">
    <name type="scientific">Arachidicoccus soli</name>
    <dbReference type="NCBI Taxonomy" id="2341117"/>
    <lineage>
        <taxon>Bacteria</taxon>
        <taxon>Pseudomonadati</taxon>
        <taxon>Bacteroidota</taxon>
        <taxon>Chitinophagia</taxon>
        <taxon>Chitinophagales</taxon>
        <taxon>Chitinophagaceae</taxon>
        <taxon>Arachidicoccus</taxon>
    </lineage>
</organism>
<keyword evidence="2" id="KW-0378">Hydrolase</keyword>
<dbReference type="RefSeq" id="WP_119990244.1">
    <property type="nucleotide sequence ID" value="NZ_CP032489.1"/>
</dbReference>
<dbReference type="AlphaFoldDB" id="A0A386HSQ4"/>
<name>A0A386HSQ4_9BACT</name>
<dbReference type="GO" id="GO:0016810">
    <property type="term" value="F:hydrolase activity, acting on carbon-nitrogen (but not peptide) bonds"/>
    <property type="evidence" value="ECO:0007669"/>
    <property type="project" value="InterPro"/>
</dbReference>
<accession>A0A386HSQ4</accession>
<dbReference type="InterPro" id="IPR050248">
    <property type="entry name" value="Polysacc_deacetylase_ArnD"/>
</dbReference>
<dbReference type="OrthoDB" id="9812065at2"/>
<evidence type="ECO:0000259" key="3">
    <source>
        <dbReference type="PROSITE" id="PS51677"/>
    </source>
</evidence>
<dbReference type="Gene3D" id="3.20.20.370">
    <property type="entry name" value="Glycoside hydrolase/deacetylase"/>
    <property type="match status" value="1"/>
</dbReference>
<dbReference type="GO" id="GO:0046872">
    <property type="term" value="F:metal ion binding"/>
    <property type="evidence" value="ECO:0007669"/>
    <property type="project" value="UniProtKB-KW"/>
</dbReference>
<dbReference type="Proteomes" id="UP000266118">
    <property type="component" value="Chromosome"/>
</dbReference>
<reference evidence="4 5" key="1">
    <citation type="submission" date="2018-09" db="EMBL/GenBank/DDBJ databases">
        <title>Arachidicoccus sp. nov., a bacterium isolated from soil.</title>
        <authorList>
            <person name="Weon H.-Y."/>
            <person name="Kwon S.-W."/>
            <person name="Lee S.A."/>
        </authorList>
    </citation>
    <scope>NUCLEOTIDE SEQUENCE [LARGE SCALE GENOMIC DNA]</scope>
    <source>
        <strain evidence="4 5">KIS59-12</strain>
    </source>
</reference>
<evidence type="ECO:0000313" key="4">
    <source>
        <dbReference type="EMBL" id="AYD48977.1"/>
    </source>
</evidence>
<dbReference type="GO" id="GO:0016020">
    <property type="term" value="C:membrane"/>
    <property type="evidence" value="ECO:0007669"/>
    <property type="project" value="TreeGrafter"/>
</dbReference>
<dbReference type="GO" id="GO:0005975">
    <property type="term" value="P:carbohydrate metabolic process"/>
    <property type="evidence" value="ECO:0007669"/>
    <property type="project" value="InterPro"/>
</dbReference>